<dbReference type="EMBL" id="CAJNNV010024869">
    <property type="protein sequence ID" value="CAE8610973.1"/>
    <property type="molecule type" value="Genomic_DNA"/>
</dbReference>
<feature type="compositionally biased region" description="Pro residues" evidence="1">
    <location>
        <begin position="38"/>
        <end position="47"/>
    </location>
</feature>
<accession>A0A813FBM4</accession>
<keyword evidence="4" id="KW-1185">Reference proteome</keyword>
<evidence type="ECO:0000313" key="4">
    <source>
        <dbReference type="Proteomes" id="UP000654075"/>
    </source>
</evidence>
<name>A0A813FBM4_POLGL</name>
<dbReference type="AlphaFoldDB" id="A0A813FBM4"/>
<evidence type="ECO:0000313" key="2">
    <source>
        <dbReference type="EMBL" id="CAE8610973.1"/>
    </source>
</evidence>
<evidence type="ECO:0000256" key="1">
    <source>
        <dbReference type="SAM" id="MobiDB-lite"/>
    </source>
</evidence>
<proteinExistence type="predicted"/>
<evidence type="ECO:0008006" key="5">
    <source>
        <dbReference type="Google" id="ProtNLM"/>
    </source>
</evidence>
<organism evidence="2 4">
    <name type="scientific">Polarella glacialis</name>
    <name type="common">Dinoflagellate</name>
    <dbReference type="NCBI Taxonomy" id="89957"/>
    <lineage>
        <taxon>Eukaryota</taxon>
        <taxon>Sar</taxon>
        <taxon>Alveolata</taxon>
        <taxon>Dinophyceae</taxon>
        <taxon>Suessiales</taxon>
        <taxon>Suessiaceae</taxon>
        <taxon>Polarella</taxon>
    </lineage>
</organism>
<protein>
    <recommendedName>
        <fullName evidence="5">PDZ domain-containing protein</fullName>
    </recommendedName>
</protein>
<comment type="caution">
    <text evidence="2">The sequence shown here is derived from an EMBL/GenBank/DDBJ whole genome shotgun (WGS) entry which is preliminary data.</text>
</comment>
<gene>
    <name evidence="2" type="ORF">PGLA1383_LOCUS28783</name>
    <name evidence="3" type="ORF">PGLA2088_LOCUS37999</name>
</gene>
<feature type="region of interest" description="Disordered" evidence="1">
    <location>
        <begin position="32"/>
        <end position="51"/>
    </location>
</feature>
<reference evidence="2" key="1">
    <citation type="submission" date="2021-02" db="EMBL/GenBank/DDBJ databases">
        <authorList>
            <person name="Dougan E. K."/>
            <person name="Rhodes N."/>
            <person name="Thang M."/>
            <person name="Chan C."/>
        </authorList>
    </citation>
    <scope>NUCLEOTIDE SEQUENCE</scope>
</reference>
<evidence type="ECO:0000313" key="3">
    <source>
        <dbReference type="EMBL" id="CAE8714450.1"/>
    </source>
</evidence>
<dbReference type="Proteomes" id="UP000626109">
    <property type="component" value="Unassembled WGS sequence"/>
</dbReference>
<dbReference type="EMBL" id="CAJNNW010032644">
    <property type="protein sequence ID" value="CAE8714450.1"/>
    <property type="molecule type" value="Genomic_DNA"/>
</dbReference>
<dbReference type="Proteomes" id="UP000654075">
    <property type="component" value="Unassembled WGS sequence"/>
</dbReference>
<dbReference type="OrthoDB" id="417930at2759"/>
<sequence length="245" mass="26416">MSVFGCCAPGELPETEVITSAITPLQPLFKEPAEVPEPEPAPGPEPEAPVVSEPVAPAETVASDDSTFVATIDLSAGALDGCFDSASSRHDDRFIVMSVASGGLESWNSKCAESRKVKVFDRIIAVNGEKGTAAELSEKLKQDLKKVDLTIQRAVMMEITLKKNGLPIGLNLTYVKNMKGLFVKDVHDKGIVKDWNATASPETTIKPCCRIIAVNDQKDDSYKLLETLKASEELKMVIASWPLGE</sequence>